<comment type="catalytic activity">
    <reaction evidence="9">
        <text>GMP + ATP = GDP + ADP</text>
        <dbReference type="Rhea" id="RHEA:20780"/>
        <dbReference type="ChEBI" id="CHEBI:30616"/>
        <dbReference type="ChEBI" id="CHEBI:58115"/>
        <dbReference type="ChEBI" id="CHEBI:58189"/>
        <dbReference type="ChEBI" id="CHEBI:456216"/>
        <dbReference type="EC" id="2.7.4.8"/>
    </reaction>
</comment>
<comment type="function">
    <text evidence="9">Essential for recycling GMP and indirectly, cGMP.</text>
</comment>
<evidence type="ECO:0000313" key="11">
    <source>
        <dbReference type="Proteomes" id="UP000462362"/>
    </source>
</evidence>
<keyword evidence="9" id="KW-0963">Cytoplasm</keyword>
<dbReference type="GO" id="GO:0005829">
    <property type="term" value="C:cytosol"/>
    <property type="evidence" value="ECO:0007669"/>
    <property type="project" value="TreeGrafter"/>
</dbReference>
<gene>
    <name evidence="9" type="primary">gmk</name>
    <name evidence="10" type="ORF">GMD42_00500</name>
</gene>
<keyword evidence="5 9" id="KW-0547">Nucleotide-binding</keyword>
<dbReference type="RefSeq" id="WP_155165994.1">
    <property type="nucleotide sequence ID" value="NZ_CANTVY010000030.1"/>
</dbReference>
<dbReference type="GO" id="GO:0005524">
    <property type="term" value="F:ATP binding"/>
    <property type="evidence" value="ECO:0007669"/>
    <property type="project" value="UniProtKB-UniRule"/>
</dbReference>
<dbReference type="NCBIfam" id="TIGR03263">
    <property type="entry name" value="guanyl_kin"/>
    <property type="match status" value="1"/>
</dbReference>
<protein>
    <recommendedName>
        <fullName evidence="3 9">Guanylate kinase</fullName>
        <ecNumber evidence="2 9">2.7.4.8</ecNumber>
    </recommendedName>
    <alternativeName>
        <fullName evidence="8 9">GMP kinase</fullName>
    </alternativeName>
</protein>
<dbReference type="FunFam" id="3.30.63.10:FF:000002">
    <property type="entry name" value="Guanylate kinase 1"/>
    <property type="match status" value="1"/>
</dbReference>
<evidence type="ECO:0000256" key="5">
    <source>
        <dbReference type="ARBA" id="ARBA00022741"/>
    </source>
</evidence>
<dbReference type="GO" id="GO:0004385">
    <property type="term" value="F:GMP kinase activity"/>
    <property type="evidence" value="ECO:0007669"/>
    <property type="project" value="UniProtKB-UniRule"/>
</dbReference>
<sequence length="214" mass="23607">MANQSFKPRNAGSLFLVSAPSGAGKSSLVNALLAKIPGIALSISTTTRAPRPGEVNGREYHFTTVEEFLAARERGEFLESAEVHGNFYGTSKKWIEDTMAKGGDVLLEIDWQGARQVREHFPEAVSIFILPPSIQALEDRLHKRGQDSEQTITRRLLGAGAEMAHASEFDFVIINSVFENALDEFCAIVTASRLRFDKQAARCRDIFIQLGIPN</sequence>
<dbReference type="PANTHER" id="PTHR23117:SF13">
    <property type="entry name" value="GUANYLATE KINASE"/>
    <property type="match status" value="1"/>
</dbReference>
<dbReference type="InterPro" id="IPR008144">
    <property type="entry name" value="Guanylate_kin-like_dom"/>
</dbReference>
<evidence type="ECO:0000313" key="10">
    <source>
        <dbReference type="EMBL" id="MTU42128.1"/>
    </source>
</evidence>
<feature type="binding site" evidence="9">
    <location>
        <begin position="19"/>
        <end position="26"/>
    </location>
    <ligand>
        <name>ATP</name>
        <dbReference type="ChEBI" id="CHEBI:30616"/>
    </ligand>
</feature>
<dbReference type="HAMAP" id="MF_00328">
    <property type="entry name" value="Guanylate_kinase"/>
    <property type="match status" value="1"/>
</dbReference>
<evidence type="ECO:0000256" key="8">
    <source>
        <dbReference type="ARBA" id="ARBA00030128"/>
    </source>
</evidence>
<dbReference type="InterPro" id="IPR017665">
    <property type="entry name" value="Guanylate_kinase"/>
</dbReference>
<dbReference type="PANTHER" id="PTHR23117">
    <property type="entry name" value="GUANYLATE KINASE-RELATED"/>
    <property type="match status" value="1"/>
</dbReference>
<dbReference type="CDD" id="cd00071">
    <property type="entry name" value="GMPK"/>
    <property type="match status" value="1"/>
</dbReference>
<keyword evidence="6 9" id="KW-0418">Kinase</keyword>
<dbReference type="Proteomes" id="UP000462362">
    <property type="component" value="Unassembled WGS sequence"/>
</dbReference>
<evidence type="ECO:0000256" key="4">
    <source>
        <dbReference type="ARBA" id="ARBA00022679"/>
    </source>
</evidence>
<proteinExistence type="inferred from homology"/>
<comment type="similarity">
    <text evidence="1 9">Belongs to the guanylate kinase family.</text>
</comment>
<dbReference type="SMART" id="SM00072">
    <property type="entry name" value="GuKc"/>
    <property type="match status" value="1"/>
</dbReference>
<evidence type="ECO:0000256" key="9">
    <source>
        <dbReference type="HAMAP-Rule" id="MF_00328"/>
    </source>
</evidence>
<keyword evidence="4 9" id="KW-0808">Transferase</keyword>
<evidence type="ECO:0000256" key="3">
    <source>
        <dbReference type="ARBA" id="ARBA00016296"/>
    </source>
</evidence>
<dbReference type="Gene3D" id="3.30.63.10">
    <property type="entry name" value="Guanylate Kinase phosphate binding domain"/>
    <property type="match status" value="1"/>
</dbReference>
<dbReference type="EC" id="2.7.4.8" evidence="2 9"/>
<evidence type="ECO:0000256" key="7">
    <source>
        <dbReference type="ARBA" id="ARBA00022840"/>
    </source>
</evidence>
<evidence type="ECO:0000256" key="1">
    <source>
        <dbReference type="ARBA" id="ARBA00005790"/>
    </source>
</evidence>
<accession>A0A6I3RY49</accession>
<evidence type="ECO:0000256" key="6">
    <source>
        <dbReference type="ARBA" id="ARBA00022777"/>
    </source>
</evidence>
<dbReference type="InterPro" id="IPR027417">
    <property type="entry name" value="P-loop_NTPase"/>
</dbReference>
<name>A0A6I3RY49_9BURK</name>
<dbReference type="EMBL" id="WNCL01000001">
    <property type="protein sequence ID" value="MTU42128.1"/>
    <property type="molecule type" value="Genomic_DNA"/>
</dbReference>
<evidence type="ECO:0000256" key="2">
    <source>
        <dbReference type="ARBA" id="ARBA00012961"/>
    </source>
</evidence>
<keyword evidence="7 9" id="KW-0067">ATP-binding</keyword>
<reference evidence="10 11" key="1">
    <citation type="journal article" date="2019" name="Nat. Med.">
        <title>A library of human gut bacterial isolates paired with longitudinal multiomics data enables mechanistic microbiome research.</title>
        <authorList>
            <person name="Poyet M."/>
            <person name="Groussin M."/>
            <person name="Gibbons S.M."/>
            <person name="Avila-Pacheco J."/>
            <person name="Jiang X."/>
            <person name="Kearney S.M."/>
            <person name="Perrotta A.R."/>
            <person name="Berdy B."/>
            <person name="Zhao S."/>
            <person name="Lieberman T.D."/>
            <person name="Swanson P.K."/>
            <person name="Smith M."/>
            <person name="Roesemann S."/>
            <person name="Alexander J.E."/>
            <person name="Rich S.A."/>
            <person name="Livny J."/>
            <person name="Vlamakis H."/>
            <person name="Clish C."/>
            <person name="Bullock K."/>
            <person name="Deik A."/>
            <person name="Scott J."/>
            <person name="Pierce K.A."/>
            <person name="Xavier R.J."/>
            <person name="Alm E.J."/>
        </authorList>
    </citation>
    <scope>NUCLEOTIDE SEQUENCE [LARGE SCALE GENOMIC DNA]</scope>
    <source>
        <strain evidence="10 11">BIOML-A2</strain>
    </source>
</reference>
<comment type="caution">
    <text evidence="10">The sequence shown here is derived from an EMBL/GenBank/DDBJ whole genome shotgun (WGS) entry which is preliminary data.</text>
</comment>
<dbReference type="Gene3D" id="3.40.50.300">
    <property type="entry name" value="P-loop containing nucleotide triphosphate hydrolases"/>
    <property type="match status" value="1"/>
</dbReference>
<organism evidence="10 11">
    <name type="scientific">Parasutterella excrementihominis</name>
    <dbReference type="NCBI Taxonomy" id="487175"/>
    <lineage>
        <taxon>Bacteria</taxon>
        <taxon>Pseudomonadati</taxon>
        <taxon>Pseudomonadota</taxon>
        <taxon>Betaproteobacteria</taxon>
        <taxon>Burkholderiales</taxon>
        <taxon>Sutterellaceae</taxon>
        <taxon>Parasutterella</taxon>
    </lineage>
</organism>
<comment type="subcellular location">
    <subcellularLocation>
        <location evidence="9">Cytoplasm</location>
    </subcellularLocation>
</comment>
<dbReference type="InterPro" id="IPR020590">
    <property type="entry name" value="Guanylate_kinase_CS"/>
</dbReference>
<dbReference type="PROSITE" id="PS50052">
    <property type="entry name" value="GUANYLATE_KINASE_2"/>
    <property type="match status" value="1"/>
</dbReference>
<dbReference type="SUPFAM" id="SSF52540">
    <property type="entry name" value="P-loop containing nucleoside triphosphate hydrolases"/>
    <property type="match status" value="1"/>
</dbReference>
<dbReference type="PROSITE" id="PS00856">
    <property type="entry name" value="GUANYLATE_KINASE_1"/>
    <property type="match status" value="1"/>
</dbReference>
<dbReference type="InterPro" id="IPR008145">
    <property type="entry name" value="GK/Ca_channel_bsu"/>
</dbReference>
<dbReference type="AlphaFoldDB" id="A0A6I3RY49"/>
<dbReference type="Pfam" id="PF00625">
    <property type="entry name" value="Guanylate_kin"/>
    <property type="match status" value="1"/>
</dbReference>